<evidence type="ECO:0000313" key="3">
    <source>
        <dbReference type="EMBL" id="CAD8860407.1"/>
    </source>
</evidence>
<feature type="region of interest" description="Disordered" evidence="1">
    <location>
        <begin position="436"/>
        <end position="471"/>
    </location>
</feature>
<organism evidence="3">
    <name type="scientific">Noctiluca scintillans</name>
    <name type="common">Sea sparkle</name>
    <name type="synonym">Red tide dinoflagellate</name>
    <dbReference type="NCBI Taxonomy" id="2966"/>
    <lineage>
        <taxon>Eukaryota</taxon>
        <taxon>Sar</taxon>
        <taxon>Alveolata</taxon>
        <taxon>Dinophyceae</taxon>
        <taxon>Noctilucales</taxon>
        <taxon>Noctilucaceae</taxon>
        <taxon>Noctiluca</taxon>
    </lineage>
</organism>
<dbReference type="AlphaFoldDB" id="A0A7S1FD47"/>
<evidence type="ECO:0000256" key="1">
    <source>
        <dbReference type="SAM" id="MobiDB-lite"/>
    </source>
</evidence>
<protein>
    <recommendedName>
        <fullName evidence="2">DRBM domain-containing protein</fullName>
    </recommendedName>
</protein>
<feature type="compositionally biased region" description="Basic and acidic residues" evidence="1">
    <location>
        <begin position="457"/>
        <end position="471"/>
    </location>
</feature>
<evidence type="ECO:0000259" key="2">
    <source>
        <dbReference type="Pfam" id="PF00035"/>
    </source>
</evidence>
<feature type="domain" description="DRBM" evidence="2">
    <location>
        <begin position="66"/>
        <end position="133"/>
    </location>
</feature>
<gene>
    <name evidence="3" type="ORF">NSCI0253_LOCUS34761</name>
</gene>
<sequence>MPGDGDVLPNVVPEEEWVNAVDDLMNDAARQFIEGGYYTLDGGPAVAPDPPPEERPPEPVPTGMDPKCALNQFCQRFCRRPVTRHDIIYSSQQWPSGWQGTVQLNCLQGRKFAGEVCPTRKESEKSAALQALRFHAADIASLSQAFKRPGKGLGAFSQFSQFGNFGQLGQLGQFGAGQIQGSPSQFPVPLSLPALTNTVSAGLPMPALEDGSLNSLAQEFGSPSFMSLMHNPKTNLNAICMKIARRVPQKEDMLYETGQVVGGYQSVVKLPCLPGPWGQQAWAGQICSQRKDSEQSAAGAALEMILADPLLSELVNARKVQAGARKGRGQRLMPEAMSPTSFFPVCFSGRALGVVQVSIICSLSEVREKILSDRMQGVPQDYLFFAAGCPVPRSEESRKLAVECAPVLNIVEVPGAADATPSGLLAPVAAETATISDLPSGALRRPRESDDAEASQSDERKRRREDILVLS</sequence>
<proteinExistence type="predicted"/>
<reference evidence="3" key="1">
    <citation type="submission" date="2021-01" db="EMBL/GenBank/DDBJ databases">
        <authorList>
            <person name="Corre E."/>
            <person name="Pelletier E."/>
            <person name="Niang G."/>
            <person name="Scheremetjew M."/>
            <person name="Finn R."/>
            <person name="Kale V."/>
            <person name="Holt S."/>
            <person name="Cochrane G."/>
            <person name="Meng A."/>
            <person name="Brown T."/>
            <person name="Cohen L."/>
        </authorList>
    </citation>
    <scope>NUCLEOTIDE SEQUENCE</scope>
</reference>
<dbReference type="Pfam" id="PF00035">
    <property type="entry name" value="dsrm"/>
    <property type="match status" value="1"/>
</dbReference>
<dbReference type="InterPro" id="IPR014720">
    <property type="entry name" value="dsRBD_dom"/>
</dbReference>
<feature type="region of interest" description="Disordered" evidence="1">
    <location>
        <begin position="40"/>
        <end position="62"/>
    </location>
</feature>
<dbReference type="SUPFAM" id="SSF54768">
    <property type="entry name" value="dsRNA-binding domain-like"/>
    <property type="match status" value="1"/>
</dbReference>
<accession>A0A7S1FD47</accession>
<name>A0A7S1FD47_NOCSC</name>
<dbReference type="EMBL" id="HBFQ01048637">
    <property type="protein sequence ID" value="CAD8860407.1"/>
    <property type="molecule type" value="Transcribed_RNA"/>
</dbReference>